<dbReference type="GO" id="GO:0042073">
    <property type="term" value="P:intraciliary transport"/>
    <property type="evidence" value="ECO:0007669"/>
    <property type="project" value="TreeGrafter"/>
</dbReference>
<evidence type="ECO:0000313" key="14">
    <source>
        <dbReference type="EMBL" id="NXG14045.1"/>
    </source>
</evidence>
<sequence length="658" mass="73829">MDEAVARRTRDTLGQVIRKPPLTDALLSKPPFRYLHDLIGEVIRVTGFLKGLYTDFELKSDNVKDKDSKMSFLQKAIDVVVMVTGEPLAVKPARVVAGHEPEKTNEFLQAIGKCCLNKLSSDAAVKRVLAGERADAKGKPPSSKPREKEGKESRPEEPKGHRDKEGGRGSDVKESRDGKPKEGREREKEQKGSKERHRERHGDASGAGEERERERSQTRTAKQGREGEKSRGKGDGEEDAEREKGRERGRRHDGGRERDRGKGRDKEKGRDREGDKDRERGRDRARARAKEKEEEEEEEERSREHGREKAESKHGSPARISRQPSTRGSRQRSGPGGEGGQGGDIGIPVKCAGVGGVGMERSGAAGIPEDAGAENQEKSDPGAAERQTEDPWDFSKCFPLFSRSLGAVPKFWLEFLDSSCLAWRIPRPGSARPAPPRVKRQDSAELLLPERSGSAKTVPNVILDQQVPEEEEEEEQFVVEAPEPRPRVRTIRWDRKSKYCFFHGGLVQRILETKKDYEASQKTSQATDGEKAVGSGASRTRERDLVAKEIEKSQVSIQTLSQNALALGRIVDYIQEDMDAMRNELETWRQEKRQHEEALRREQSVTDGALEPLRAELAELEQLTRDQQDKIRALKANILKNDDKIQRMVLGVNLAARK</sequence>
<keyword evidence="5 10" id="KW-0175">Coiled coil</keyword>
<feature type="compositionally biased region" description="Basic and acidic residues" evidence="11">
    <location>
        <begin position="200"/>
        <end position="292"/>
    </location>
</feature>
<dbReference type="FunFam" id="1.10.418.50:FF:000001">
    <property type="entry name" value="TRAF3-interacting protein 1 isoform X1"/>
    <property type="match status" value="1"/>
</dbReference>
<evidence type="ECO:0000256" key="3">
    <source>
        <dbReference type="ARBA" id="ARBA00022490"/>
    </source>
</evidence>
<dbReference type="GO" id="GO:0048731">
    <property type="term" value="P:system development"/>
    <property type="evidence" value="ECO:0007669"/>
    <property type="project" value="UniProtKB-ARBA"/>
</dbReference>
<dbReference type="Gene3D" id="1.10.418.50">
    <property type="entry name" value="Microtubule-binding protein MIP-T3"/>
    <property type="match status" value="1"/>
</dbReference>
<proteinExistence type="inferred from homology"/>
<evidence type="ECO:0000256" key="9">
    <source>
        <dbReference type="ARBA" id="ARBA00070492"/>
    </source>
</evidence>
<protein>
    <recommendedName>
        <fullName evidence="9">TRAF3-interacting protein 1</fullName>
    </recommendedName>
</protein>
<feature type="region of interest" description="Disordered" evidence="11">
    <location>
        <begin position="519"/>
        <end position="541"/>
    </location>
</feature>
<keyword evidence="15" id="KW-1185">Reference proteome</keyword>
<evidence type="ECO:0000256" key="10">
    <source>
        <dbReference type="SAM" id="Coils"/>
    </source>
</evidence>
<evidence type="ECO:0000259" key="13">
    <source>
        <dbReference type="Pfam" id="PF17749"/>
    </source>
</evidence>
<feature type="compositionally biased region" description="Basic and acidic residues" evidence="11">
    <location>
        <begin position="300"/>
        <end position="314"/>
    </location>
</feature>
<feature type="compositionally biased region" description="Low complexity" evidence="11">
    <location>
        <begin position="321"/>
        <end position="333"/>
    </location>
</feature>
<feature type="domain" description="TRAF3-interacting protein 1 C-terminal" evidence="13">
    <location>
        <begin position="503"/>
        <end position="649"/>
    </location>
</feature>
<dbReference type="EMBL" id="VWZG01001045">
    <property type="protein sequence ID" value="NXG14045.1"/>
    <property type="molecule type" value="Genomic_DNA"/>
</dbReference>
<evidence type="ECO:0000256" key="7">
    <source>
        <dbReference type="ARBA" id="ARBA00023273"/>
    </source>
</evidence>
<evidence type="ECO:0000256" key="8">
    <source>
        <dbReference type="ARBA" id="ARBA00043971"/>
    </source>
</evidence>
<dbReference type="PANTHER" id="PTHR31363:SF0">
    <property type="entry name" value="TRAF3-INTERACTING PROTEIN 1"/>
    <property type="match status" value="1"/>
</dbReference>
<dbReference type="GO" id="GO:0008017">
    <property type="term" value="F:microtubule binding"/>
    <property type="evidence" value="ECO:0007669"/>
    <property type="project" value="InterPro"/>
</dbReference>
<reference evidence="14 15" key="1">
    <citation type="submission" date="2019-09" db="EMBL/GenBank/DDBJ databases">
        <title>Bird 10,000 Genomes (B10K) Project - Family phase.</title>
        <authorList>
            <person name="Zhang G."/>
        </authorList>
    </citation>
    <scope>NUCLEOTIDE SEQUENCE [LARGE SCALE GENOMIC DNA]</scope>
    <source>
        <strain evidence="14">B10K-DU-001-02</strain>
        <tissue evidence="14">Muscle</tissue>
    </source>
</reference>
<dbReference type="GO" id="GO:0070507">
    <property type="term" value="P:regulation of microtubule cytoskeleton organization"/>
    <property type="evidence" value="ECO:0007669"/>
    <property type="project" value="TreeGrafter"/>
</dbReference>
<dbReference type="InterPro" id="IPR042576">
    <property type="entry name" value="TRAF3IP1_N_sf"/>
</dbReference>
<dbReference type="InterPro" id="IPR040468">
    <property type="entry name" value="TRAF3IP1_N"/>
</dbReference>
<evidence type="ECO:0000259" key="12">
    <source>
        <dbReference type="Pfam" id="PF10243"/>
    </source>
</evidence>
<dbReference type="Proteomes" id="UP000591535">
    <property type="component" value="Unassembled WGS sequence"/>
</dbReference>
<dbReference type="Pfam" id="PF17749">
    <property type="entry name" value="MIP-T3_C"/>
    <property type="match status" value="1"/>
</dbReference>
<dbReference type="GO" id="GO:0005930">
    <property type="term" value="C:axoneme"/>
    <property type="evidence" value="ECO:0007669"/>
    <property type="project" value="UniProtKB-SubCell"/>
</dbReference>
<dbReference type="GO" id="GO:0030992">
    <property type="term" value="C:intraciliary transport particle B"/>
    <property type="evidence" value="ECO:0007669"/>
    <property type="project" value="TreeGrafter"/>
</dbReference>
<evidence type="ECO:0000256" key="5">
    <source>
        <dbReference type="ARBA" id="ARBA00023054"/>
    </source>
</evidence>
<dbReference type="InterPro" id="IPR018799">
    <property type="entry name" value="TRAF3IP1"/>
</dbReference>
<feature type="compositionally biased region" description="Basic and acidic residues" evidence="11">
    <location>
        <begin position="130"/>
        <end position="193"/>
    </location>
</feature>
<dbReference type="Pfam" id="PF10243">
    <property type="entry name" value="MIP-T3"/>
    <property type="match status" value="1"/>
</dbReference>
<keyword evidence="7" id="KW-0966">Cell projection</keyword>
<evidence type="ECO:0000313" key="15">
    <source>
        <dbReference type="Proteomes" id="UP000591535"/>
    </source>
</evidence>
<feature type="domain" description="TRAF3-interacting protein 1 N-terminal" evidence="12">
    <location>
        <begin position="6"/>
        <end position="116"/>
    </location>
</feature>
<evidence type="ECO:0000256" key="2">
    <source>
        <dbReference type="ARBA" id="ARBA00004430"/>
    </source>
</evidence>
<feature type="region of interest" description="Disordered" evidence="11">
    <location>
        <begin position="130"/>
        <end position="391"/>
    </location>
</feature>
<dbReference type="GO" id="GO:0036064">
    <property type="term" value="C:ciliary basal body"/>
    <property type="evidence" value="ECO:0007669"/>
    <property type="project" value="TreeGrafter"/>
</dbReference>
<organism evidence="14 15">
    <name type="scientific">Grallaria varia</name>
    <name type="common">variegated antpitta</name>
    <dbReference type="NCBI Taxonomy" id="117165"/>
    <lineage>
        <taxon>Eukaryota</taxon>
        <taxon>Metazoa</taxon>
        <taxon>Chordata</taxon>
        <taxon>Craniata</taxon>
        <taxon>Vertebrata</taxon>
        <taxon>Euteleostomi</taxon>
        <taxon>Archelosauria</taxon>
        <taxon>Archosauria</taxon>
        <taxon>Dinosauria</taxon>
        <taxon>Saurischia</taxon>
        <taxon>Theropoda</taxon>
        <taxon>Coelurosauria</taxon>
        <taxon>Aves</taxon>
        <taxon>Neognathae</taxon>
        <taxon>Neoaves</taxon>
        <taxon>Telluraves</taxon>
        <taxon>Australaves</taxon>
        <taxon>Passeriformes</taxon>
        <taxon>Formicariidae</taxon>
        <taxon>Grallaria</taxon>
    </lineage>
</organism>
<dbReference type="InterPro" id="IPR041476">
    <property type="entry name" value="TRAF3IP1_C"/>
</dbReference>
<name>A0A7K8ZFA4_9PASS</name>
<dbReference type="PANTHER" id="PTHR31363">
    <property type="entry name" value="TRAF3-INTERACTING PROTEIN 1"/>
    <property type="match status" value="1"/>
</dbReference>
<keyword evidence="6" id="KW-0206">Cytoskeleton</keyword>
<feature type="compositionally biased region" description="Gly residues" evidence="11">
    <location>
        <begin position="334"/>
        <end position="345"/>
    </location>
</feature>
<feature type="non-terminal residue" evidence="14">
    <location>
        <position position="1"/>
    </location>
</feature>
<feature type="non-terminal residue" evidence="14">
    <location>
        <position position="658"/>
    </location>
</feature>
<dbReference type="GO" id="GO:0048513">
    <property type="term" value="P:animal organ development"/>
    <property type="evidence" value="ECO:0007669"/>
    <property type="project" value="UniProtKB-ARBA"/>
</dbReference>
<evidence type="ECO:0000256" key="1">
    <source>
        <dbReference type="ARBA" id="ARBA00004120"/>
    </source>
</evidence>
<accession>A0A7K8ZFA4</accession>
<gene>
    <name evidence="14" type="primary">Traf3ip1</name>
    <name evidence="14" type="ORF">GRAVAR_R12750</name>
</gene>
<keyword evidence="3" id="KW-0963">Cytoplasm</keyword>
<evidence type="ECO:0000256" key="6">
    <source>
        <dbReference type="ARBA" id="ARBA00023212"/>
    </source>
</evidence>
<keyword evidence="4" id="KW-0970">Cilium biogenesis/degradation</keyword>
<evidence type="ECO:0000256" key="11">
    <source>
        <dbReference type="SAM" id="MobiDB-lite"/>
    </source>
</evidence>
<comment type="caution">
    <text evidence="14">The sequence shown here is derived from an EMBL/GenBank/DDBJ whole genome shotgun (WGS) entry which is preliminary data.</text>
</comment>
<comment type="subcellular location">
    <subcellularLocation>
        <location evidence="2">Cytoplasm</location>
        <location evidence="2">Cytoskeleton</location>
        <location evidence="2">Cilium axoneme</location>
    </subcellularLocation>
    <subcellularLocation>
        <location evidence="1">Cytoplasm</location>
        <location evidence="1">Cytoskeleton</location>
        <location evidence="1">Cilium basal body</location>
    </subcellularLocation>
</comment>
<comment type="similarity">
    <text evidence="8">Belongs to the TRAF3IP1 family.</text>
</comment>
<dbReference type="AlphaFoldDB" id="A0A7K8ZFA4"/>
<dbReference type="GO" id="GO:0060271">
    <property type="term" value="P:cilium assembly"/>
    <property type="evidence" value="ECO:0007669"/>
    <property type="project" value="TreeGrafter"/>
</dbReference>
<feature type="coiled-coil region" evidence="10">
    <location>
        <begin position="571"/>
        <end position="637"/>
    </location>
</feature>
<evidence type="ECO:0000256" key="4">
    <source>
        <dbReference type="ARBA" id="ARBA00022794"/>
    </source>
</evidence>